<feature type="compositionally biased region" description="Polar residues" evidence="1">
    <location>
        <begin position="299"/>
        <end position="321"/>
    </location>
</feature>
<comment type="caution">
    <text evidence="2">The sequence shown here is derived from an EMBL/GenBank/DDBJ whole genome shotgun (WGS) entry which is preliminary data.</text>
</comment>
<protein>
    <submittedName>
        <fullName evidence="2">Uncharacterized protein</fullName>
    </submittedName>
</protein>
<reference evidence="2" key="1">
    <citation type="journal article" date="2019" name="Sci. Rep.">
        <title>Draft genome of Tanacetum cinerariifolium, the natural source of mosquito coil.</title>
        <authorList>
            <person name="Yamashiro T."/>
            <person name="Shiraishi A."/>
            <person name="Satake H."/>
            <person name="Nakayama K."/>
        </authorList>
    </citation>
    <scope>NUCLEOTIDE SEQUENCE</scope>
</reference>
<evidence type="ECO:0000256" key="1">
    <source>
        <dbReference type="SAM" id="MobiDB-lite"/>
    </source>
</evidence>
<sequence length="348" mass="38904">MPYPSFIKVIIQYFILKHKSISKRNELFMNSIKHDGVLGRLKFVGKLEDNQVYGMLILDVIVNEDIKNSKAYKIYLALSTRAEIPKNARKGTKEPATPKKITKPQKLKGIETLSEAAQFAADTQKAIKASKKAHILQQKTEDSSEGVGITLEVPDEPKGRTKSLIERAVISPEQAGTDQTTKDDQARAQFSKIQKEKPEVLPTSFSVSLSSNYVSGFFNLRIESTVRNVLQKTLDFPAQSFFTPAQPASTAAKSLFELELKKILFDKSDKSRSCMTHDKHQEPRDKKKRKGKNTEPHQKSSTSKEPSKGKTQSKPSSTDNPVNAEEPLIEAKMDVEELILDDVANEAD</sequence>
<gene>
    <name evidence="2" type="ORF">Tci_007934</name>
</gene>
<organism evidence="2">
    <name type="scientific">Tanacetum cinerariifolium</name>
    <name type="common">Dalmatian daisy</name>
    <name type="synonym">Chrysanthemum cinerariifolium</name>
    <dbReference type="NCBI Taxonomy" id="118510"/>
    <lineage>
        <taxon>Eukaryota</taxon>
        <taxon>Viridiplantae</taxon>
        <taxon>Streptophyta</taxon>
        <taxon>Embryophyta</taxon>
        <taxon>Tracheophyta</taxon>
        <taxon>Spermatophyta</taxon>
        <taxon>Magnoliopsida</taxon>
        <taxon>eudicotyledons</taxon>
        <taxon>Gunneridae</taxon>
        <taxon>Pentapetalae</taxon>
        <taxon>asterids</taxon>
        <taxon>campanulids</taxon>
        <taxon>Asterales</taxon>
        <taxon>Asteraceae</taxon>
        <taxon>Asteroideae</taxon>
        <taxon>Anthemideae</taxon>
        <taxon>Anthemidinae</taxon>
        <taxon>Tanacetum</taxon>
    </lineage>
</organism>
<dbReference type="AlphaFoldDB" id="A0A6L2JG97"/>
<name>A0A6L2JG97_TANCI</name>
<feature type="compositionally biased region" description="Acidic residues" evidence="1">
    <location>
        <begin position="336"/>
        <end position="348"/>
    </location>
</feature>
<feature type="region of interest" description="Disordered" evidence="1">
    <location>
        <begin position="270"/>
        <end position="348"/>
    </location>
</feature>
<proteinExistence type="predicted"/>
<accession>A0A6L2JG97</accession>
<feature type="compositionally biased region" description="Basic and acidic residues" evidence="1">
    <location>
        <begin position="270"/>
        <end position="285"/>
    </location>
</feature>
<dbReference type="EMBL" id="BKCJ010000752">
    <property type="protein sequence ID" value="GEU35956.1"/>
    <property type="molecule type" value="Genomic_DNA"/>
</dbReference>
<evidence type="ECO:0000313" key="2">
    <source>
        <dbReference type="EMBL" id="GEU35956.1"/>
    </source>
</evidence>